<dbReference type="Proteomes" id="UP000000249">
    <property type="component" value="Chromosome 2"/>
</dbReference>
<dbReference type="eggNOG" id="COG1479">
    <property type="taxonomic scope" value="Bacteria"/>
</dbReference>
<dbReference type="PANTHER" id="PTHR39639:SF1">
    <property type="entry name" value="DUF262 DOMAIN-CONTAINING PROTEIN"/>
    <property type="match status" value="1"/>
</dbReference>
<evidence type="ECO:0000256" key="1">
    <source>
        <dbReference type="SAM" id="MobiDB-lite"/>
    </source>
</evidence>
<dbReference type="RefSeq" id="WP_000762954.1">
    <property type="nucleotide sequence ID" value="NC_009456.1"/>
</dbReference>
<feature type="region of interest" description="Disordered" evidence="1">
    <location>
        <begin position="206"/>
        <end position="232"/>
    </location>
</feature>
<reference evidence="3 4" key="1">
    <citation type="submission" date="2007-03" db="EMBL/GenBank/DDBJ databases">
        <authorList>
            <person name="Heidelberg J."/>
        </authorList>
    </citation>
    <scope>NUCLEOTIDE SEQUENCE [LARGE SCALE GENOMIC DNA]</scope>
    <source>
        <strain evidence="4">ATCC 39541 / Classical Ogawa 395 / O395</strain>
    </source>
</reference>
<dbReference type="KEGG" id="vcr:VC395_A0238"/>
<protein>
    <recommendedName>
        <fullName evidence="2">GmrSD restriction endonucleases N-terminal domain-containing protein</fullName>
    </recommendedName>
</protein>
<dbReference type="KEGG" id="vco:VC0395_1028"/>
<organism evidence="3 4">
    <name type="scientific">Vibrio cholerae serotype O1 (strain ATCC 39541 / Classical Ogawa 395 / O395)</name>
    <dbReference type="NCBI Taxonomy" id="345073"/>
    <lineage>
        <taxon>Bacteria</taxon>
        <taxon>Pseudomonadati</taxon>
        <taxon>Pseudomonadota</taxon>
        <taxon>Gammaproteobacteria</taxon>
        <taxon>Vibrionales</taxon>
        <taxon>Vibrionaceae</taxon>
        <taxon>Vibrio</taxon>
    </lineage>
</organism>
<gene>
    <name evidence="3" type="ordered locus">VC0395_1028</name>
</gene>
<dbReference type="PANTHER" id="PTHR39639">
    <property type="entry name" value="CHROMOSOME 16, WHOLE GENOME SHOTGUN SEQUENCE"/>
    <property type="match status" value="1"/>
</dbReference>
<sequence>MKLEEVLGYLEQMVGLKLQPINESNESLVILEVDRENSRYTVDKTQTTRKRTRPFVELQKILSALNQKGFTSVDQALGGAGSSRHQPETIFANLPCIEHFKYEKKKHLYLRDSNTHELGTIKELTASETREIKRKIDRYRDFDVSQFYELHREQTIQLKHKLDSIFTKYPGESDVDAVKDIIEKIQELEVRLSEAIVSIEQNEGQSFSKSIDDDSIPFGGEESGDDNNDERETIDTDVTIVKGLTPTRITQVSPTVSLLYDRVLHNEIDLTPEYQRKDRIWPIKDRARLIESILLGLPLPVFYFAERANKDAESEVDFDWVVIDGLQRTTTLVDFVQGKFALKDLNQLPKYDNCYFKDLPRKEQRKIREYQIHGHLIQVSNDSEEMIRELFHRINTYGKNLSYQEIRSALYPGSTNRFCKYFSSENIFLDSIPAKVSDERMLDVEYVLRAVAYLVLGFEKYFYKTNDDFLCHTMKVLNAFHYDKDKGVSSSDRIFQIIDYKLKESLKTISVIFEDDAFKKEPKGKLNKILFELLVSIFAMMSDEQREIMVIPENAELFKKTMWDAISGDEKTSDWESEIYKELGRGFDYSITNSTGKRVTVLYRFRSLVEFINKVPGMIFMPQGMLENENLVMGNKND</sequence>
<dbReference type="InterPro" id="IPR004919">
    <property type="entry name" value="GmrSD_N"/>
</dbReference>
<dbReference type="PATRIC" id="fig|345073.21.peg.2996"/>
<evidence type="ECO:0000313" key="3">
    <source>
        <dbReference type="EMBL" id="ABQ18353.1"/>
    </source>
</evidence>
<dbReference type="EMBL" id="CP000626">
    <property type="protein sequence ID" value="ABQ18353.1"/>
    <property type="molecule type" value="Genomic_DNA"/>
</dbReference>
<proteinExistence type="predicted"/>
<evidence type="ECO:0000259" key="2">
    <source>
        <dbReference type="Pfam" id="PF03235"/>
    </source>
</evidence>
<name>A0A0H3AES0_VIBC3</name>
<dbReference type="AlphaFoldDB" id="A0A0H3AES0"/>
<accession>A0A0H3AES0</accession>
<dbReference type="Pfam" id="PF03235">
    <property type="entry name" value="GmrSD_N"/>
    <property type="match status" value="1"/>
</dbReference>
<evidence type="ECO:0000313" key="4">
    <source>
        <dbReference type="Proteomes" id="UP000000249"/>
    </source>
</evidence>
<feature type="domain" description="GmrSD restriction endonucleases N-terminal" evidence="2">
    <location>
        <begin position="266"/>
        <end position="411"/>
    </location>
</feature>
<dbReference type="OrthoDB" id="7802453at2"/>